<evidence type="ECO:0000256" key="1">
    <source>
        <dbReference type="SAM" id="Coils"/>
    </source>
</evidence>
<dbReference type="AlphaFoldDB" id="A0AAN5D236"/>
<keyword evidence="1" id="KW-0175">Coiled coil</keyword>
<evidence type="ECO:0000313" key="3">
    <source>
        <dbReference type="Proteomes" id="UP001328107"/>
    </source>
</evidence>
<accession>A0AAN5D236</accession>
<evidence type="ECO:0000313" key="2">
    <source>
        <dbReference type="EMBL" id="GMR55446.1"/>
    </source>
</evidence>
<keyword evidence="3" id="KW-1185">Reference proteome</keyword>
<reference evidence="3" key="1">
    <citation type="submission" date="2022-10" db="EMBL/GenBank/DDBJ databases">
        <title>Genome assembly of Pristionchus species.</title>
        <authorList>
            <person name="Yoshida K."/>
            <person name="Sommer R.J."/>
        </authorList>
    </citation>
    <scope>NUCLEOTIDE SEQUENCE [LARGE SCALE GENOMIC DNA]</scope>
    <source>
        <strain evidence="3">RS5460</strain>
    </source>
</reference>
<gene>
    <name evidence="2" type="ORF">PMAYCL1PPCAC_25641</name>
</gene>
<proteinExistence type="predicted"/>
<dbReference type="EMBL" id="BTRK01000005">
    <property type="protein sequence ID" value="GMR55446.1"/>
    <property type="molecule type" value="Genomic_DNA"/>
</dbReference>
<comment type="caution">
    <text evidence="2">The sequence shown here is derived from an EMBL/GenBank/DDBJ whole genome shotgun (WGS) entry which is preliminary data.</text>
</comment>
<feature type="non-terminal residue" evidence="2">
    <location>
        <position position="76"/>
    </location>
</feature>
<feature type="coiled-coil region" evidence="1">
    <location>
        <begin position="27"/>
        <end position="56"/>
    </location>
</feature>
<sequence>KMGDLPKYVANLRKQIGDMFVGIFLRSNQHLIEMERERLEREKAEAKLEEARTFTNAEIERIAEEIRQQVGRDYER</sequence>
<protein>
    <submittedName>
        <fullName evidence="2">Uncharacterized protein</fullName>
    </submittedName>
</protein>
<feature type="non-terminal residue" evidence="2">
    <location>
        <position position="1"/>
    </location>
</feature>
<dbReference type="Proteomes" id="UP001328107">
    <property type="component" value="Unassembled WGS sequence"/>
</dbReference>
<name>A0AAN5D236_9BILA</name>
<organism evidence="2 3">
    <name type="scientific">Pristionchus mayeri</name>
    <dbReference type="NCBI Taxonomy" id="1317129"/>
    <lineage>
        <taxon>Eukaryota</taxon>
        <taxon>Metazoa</taxon>
        <taxon>Ecdysozoa</taxon>
        <taxon>Nematoda</taxon>
        <taxon>Chromadorea</taxon>
        <taxon>Rhabditida</taxon>
        <taxon>Rhabditina</taxon>
        <taxon>Diplogasteromorpha</taxon>
        <taxon>Diplogasteroidea</taxon>
        <taxon>Neodiplogasteridae</taxon>
        <taxon>Pristionchus</taxon>
    </lineage>
</organism>